<dbReference type="InterPro" id="IPR003099">
    <property type="entry name" value="Prephen_DH"/>
</dbReference>
<dbReference type="Gene3D" id="3.40.50.720">
    <property type="entry name" value="NAD(P)-binding Rossmann-like Domain"/>
    <property type="match status" value="1"/>
</dbReference>
<accession>A0ABN1JV01</accession>
<dbReference type="SUPFAM" id="SSF51735">
    <property type="entry name" value="NAD(P)-binding Rossmann-fold domains"/>
    <property type="match status" value="1"/>
</dbReference>
<comment type="pathway">
    <text evidence="3">Amino-acid biosynthesis.</text>
</comment>
<comment type="similarity">
    <text evidence="1">Belongs to the prephenate/arogenate dehydrogenase family.</text>
</comment>
<dbReference type="InterPro" id="IPR046826">
    <property type="entry name" value="PDH_N"/>
</dbReference>
<evidence type="ECO:0000256" key="3">
    <source>
        <dbReference type="ARBA" id="ARBA00029440"/>
    </source>
</evidence>
<proteinExistence type="inferred from homology"/>
<dbReference type="InterPro" id="IPR036291">
    <property type="entry name" value="NAD(P)-bd_dom_sf"/>
</dbReference>
<dbReference type="PROSITE" id="PS51176">
    <property type="entry name" value="PDH_ADH"/>
    <property type="match status" value="1"/>
</dbReference>
<organism evidence="5 6">
    <name type="scientific">Clostridium oceanicum</name>
    <dbReference type="NCBI Taxonomy" id="1543"/>
    <lineage>
        <taxon>Bacteria</taxon>
        <taxon>Bacillati</taxon>
        <taxon>Bacillota</taxon>
        <taxon>Clostridia</taxon>
        <taxon>Eubacteriales</taxon>
        <taxon>Clostridiaceae</taxon>
        <taxon>Clostridium</taxon>
    </lineage>
</organism>
<feature type="domain" description="Prephenate/arogenate dehydrogenase" evidence="4">
    <location>
        <begin position="6"/>
        <end position="281"/>
    </location>
</feature>
<reference evidence="5 6" key="1">
    <citation type="journal article" date="2019" name="Int. J. Syst. Evol. Microbiol.">
        <title>The Global Catalogue of Microorganisms (GCM) 10K type strain sequencing project: providing services to taxonomists for standard genome sequencing and annotation.</title>
        <authorList>
            <consortium name="The Broad Institute Genomics Platform"/>
            <consortium name="The Broad Institute Genome Sequencing Center for Infectious Disease"/>
            <person name="Wu L."/>
            <person name="Ma J."/>
        </authorList>
    </citation>
    <scope>NUCLEOTIDE SEQUENCE [LARGE SCALE GENOMIC DNA]</scope>
    <source>
        <strain evidence="5 6">JCM 1407</strain>
    </source>
</reference>
<gene>
    <name evidence="5" type="ORF">GCM10008906_36000</name>
</gene>
<dbReference type="Pfam" id="PF02153">
    <property type="entry name" value="PDH_N"/>
    <property type="match status" value="1"/>
</dbReference>
<keyword evidence="2" id="KW-0560">Oxidoreductase</keyword>
<dbReference type="PANTHER" id="PTHR21363">
    <property type="entry name" value="PREPHENATE DEHYDROGENASE"/>
    <property type="match status" value="1"/>
</dbReference>
<dbReference type="RefSeq" id="WP_343763990.1">
    <property type="nucleotide sequence ID" value="NZ_BAAACG010000019.1"/>
</dbReference>
<protein>
    <submittedName>
        <fullName evidence="5">Prephenate dehydrogenase</fullName>
    </submittedName>
</protein>
<dbReference type="Gene3D" id="1.10.3660.10">
    <property type="entry name" value="6-phosphogluconate dehydrogenase C-terminal like domain"/>
    <property type="match status" value="1"/>
</dbReference>
<dbReference type="InterPro" id="IPR046825">
    <property type="entry name" value="PDH_C"/>
</dbReference>
<evidence type="ECO:0000256" key="2">
    <source>
        <dbReference type="ARBA" id="ARBA00023002"/>
    </source>
</evidence>
<evidence type="ECO:0000313" key="5">
    <source>
        <dbReference type="EMBL" id="GAA0747217.1"/>
    </source>
</evidence>
<dbReference type="InterPro" id="IPR050812">
    <property type="entry name" value="Preph/Arog_dehydrog"/>
</dbReference>
<name>A0ABN1JV01_9CLOT</name>
<dbReference type="InterPro" id="IPR008927">
    <property type="entry name" value="6-PGluconate_DH-like_C_sf"/>
</dbReference>
<evidence type="ECO:0000256" key="1">
    <source>
        <dbReference type="ARBA" id="ARBA00007964"/>
    </source>
</evidence>
<dbReference type="SUPFAM" id="SSF48179">
    <property type="entry name" value="6-phosphogluconate dehydrogenase C-terminal domain-like"/>
    <property type="match status" value="1"/>
</dbReference>
<evidence type="ECO:0000259" key="4">
    <source>
        <dbReference type="PROSITE" id="PS51176"/>
    </source>
</evidence>
<dbReference type="EMBL" id="BAAACG010000019">
    <property type="protein sequence ID" value="GAA0747217.1"/>
    <property type="molecule type" value="Genomic_DNA"/>
</dbReference>
<dbReference type="Pfam" id="PF20463">
    <property type="entry name" value="PDH_C"/>
    <property type="match status" value="1"/>
</dbReference>
<dbReference type="Proteomes" id="UP001501510">
    <property type="component" value="Unassembled WGS sequence"/>
</dbReference>
<dbReference type="PANTHER" id="PTHR21363:SF0">
    <property type="entry name" value="PREPHENATE DEHYDROGENASE [NADP(+)]"/>
    <property type="match status" value="1"/>
</dbReference>
<sequence length="281" mass="31916">MDFSDFNISIVGLGLIGGSFAKSLRKCGFKNLWAIDINQENLRKAEELNIIDKGFTNPSIPLSKSDITIICLYPELVVKFIQDNLKNFKENSIITDATGVKSNIVEVIQNLIRDDIDFIGGHPMAGKESKGFDISSAKIFENADYILTPTMRNKPENIKLLKEIIKEMKFEKIVETSVKDHDEMIAYVSQLPHIIATSIMNNSMADKENICSGGSFKDITRVSNVNSDLWVELLIENKDNVVKQIKDFITQLEVIENLIDLKDYHKLKEIFDKGRENKERI</sequence>
<comment type="caution">
    <text evidence="5">The sequence shown here is derived from an EMBL/GenBank/DDBJ whole genome shotgun (WGS) entry which is preliminary data.</text>
</comment>
<keyword evidence="6" id="KW-1185">Reference proteome</keyword>
<evidence type="ECO:0000313" key="6">
    <source>
        <dbReference type="Proteomes" id="UP001501510"/>
    </source>
</evidence>